<dbReference type="EMBL" id="PCWA01000084">
    <property type="protein sequence ID" value="PIQ88794.1"/>
    <property type="molecule type" value="Genomic_DNA"/>
</dbReference>
<protein>
    <submittedName>
        <fullName evidence="3">Uncharacterized protein</fullName>
    </submittedName>
</protein>
<proteinExistence type="predicted"/>
<feature type="transmembrane region" description="Helical" evidence="2">
    <location>
        <begin position="47"/>
        <end position="66"/>
    </location>
</feature>
<reference evidence="3 4" key="1">
    <citation type="submission" date="2017-09" db="EMBL/GenBank/DDBJ databases">
        <title>Depth-based differentiation of microbial function through sediment-hosted aquifers and enrichment of novel symbionts in the deep terrestrial subsurface.</title>
        <authorList>
            <person name="Probst A.J."/>
            <person name="Ladd B."/>
            <person name="Jarett J.K."/>
            <person name="Geller-Mcgrath D.E."/>
            <person name="Sieber C.M."/>
            <person name="Emerson J.B."/>
            <person name="Anantharaman K."/>
            <person name="Thomas B.C."/>
            <person name="Malmstrom R."/>
            <person name="Stieglmeier M."/>
            <person name="Klingl A."/>
            <person name="Woyke T."/>
            <person name="Ryan C.M."/>
            <person name="Banfield J.F."/>
        </authorList>
    </citation>
    <scope>NUCLEOTIDE SEQUENCE [LARGE SCALE GENOMIC DNA]</scope>
    <source>
        <strain evidence="3">CG11_big_fil_rev_8_21_14_0_20_42_13</strain>
    </source>
</reference>
<evidence type="ECO:0000256" key="2">
    <source>
        <dbReference type="SAM" id="Phobius"/>
    </source>
</evidence>
<evidence type="ECO:0000313" key="4">
    <source>
        <dbReference type="Proteomes" id="UP000229641"/>
    </source>
</evidence>
<feature type="region of interest" description="Disordered" evidence="1">
    <location>
        <begin position="79"/>
        <end position="99"/>
    </location>
</feature>
<keyword evidence="2" id="KW-0812">Transmembrane</keyword>
<gene>
    <name evidence="3" type="ORF">COV72_05815</name>
</gene>
<keyword evidence="2" id="KW-0472">Membrane</keyword>
<dbReference type="Proteomes" id="UP000229641">
    <property type="component" value="Unassembled WGS sequence"/>
</dbReference>
<feature type="compositionally biased region" description="Basic and acidic residues" evidence="1">
    <location>
        <begin position="79"/>
        <end position="93"/>
    </location>
</feature>
<evidence type="ECO:0000313" key="3">
    <source>
        <dbReference type="EMBL" id="PIQ88794.1"/>
    </source>
</evidence>
<accession>A0A2H0LYP9</accession>
<keyword evidence="2" id="KW-1133">Transmembrane helix</keyword>
<dbReference type="AlphaFoldDB" id="A0A2H0LYP9"/>
<organism evidence="3 4">
    <name type="scientific">Candidatus Ghiorseimicrobium undicola</name>
    <dbReference type="NCBI Taxonomy" id="1974746"/>
    <lineage>
        <taxon>Bacteria</taxon>
        <taxon>Pseudomonadati</taxon>
        <taxon>Candidatus Omnitrophota</taxon>
        <taxon>Candidatus Ghiorseimicrobium</taxon>
    </lineage>
</organism>
<name>A0A2H0LYP9_9BACT</name>
<sequence length="115" mass="12880">MNKVDRYLKGAFSDMPHPGPVDISQNVLNCLPKREFGIFSDPFARNFILSVGAVLILSGVSVAVVGRFEKPAVAPKAPYHELVPERNEPEKEAGQASQPVRPRGILWWRELRQDE</sequence>
<comment type="caution">
    <text evidence="3">The sequence shown here is derived from an EMBL/GenBank/DDBJ whole genome shotgun (WGS) entry which is preliminary data.</text>
</comment>
<evidence type="ECO:0000256" key="1">
    <source>
        <dbReference type="SAM" id="MobiDB-lite"/>
    </source>
</evidence>